<feature type="domain" description="FH2" evidence="6">
    <location>
        <begin position="934"/>
        <end position="1188"/>
    </location>
</feature>
<dbReference type="InterPro" id="IPR035892">
    <property type="entry name" value="C2_domain_sf"/>
</dbReference>
<dbReference type="SUPFAM" id="SSF101447">
    <property type="entry name" value="Formin homology 2 domain (FH2 domain)"/>
    <property type="match status" value="1"/>
</dbReference>
<feature type="compositionally biased region" description="Pro residues" evidence="4">
    <location>
        <begin position="774"/>
        <end position="785"/>
    </location>
</feature>
<dbReference type="PANTHER" id="PTHR45733">
    <property type="entry name" value="FORMIN-J"/>
    <property type="match status" value="1"/>
</dbReference>
<proteinExistence type="inferred from homology"/>
<feature type="region of interest" description="Disordered" evidence="4">
    <location>
        <begin position="989"/>
        <end position="1010"/>
    </location>
</feature>
<reference evidence="7 8" key="1">
    <citation type="submission" date="2024-02" db="EMBL/GenBank/DDBJ databases">
        <title>High-quality chromosome-scale genome assembly of Pensacola bahiagrass (Paspalum notatum Flugge var. saurae).</title>
        <authorList>
            <person name="Vega J.M."/>
            <person name="Podio M."/>
            <person name="Orjuela J."/>
            <person name="Siena L.A."/>
            <person name="Pessino S.C."/>
            <person name="Combes M.C."/>
            <person name="Mariac C."/>
            <person name="Albertini E."/>
            <person name="Pupilli F."/>
            <person name="Ortiz J.P.A."/>
            <person name="Leblanc O."/>
        </authorList>
    </citation>
    <scope>NUCLEOTIDE SEQUENCE [LARGE SCALE GENOMIC DNA]</scope>
    <source>
        <strain evidence="7">R1</strain>
        <tissue evidence="7">Leaf</tissue>
    </source>
</reference>
<evidence type="ECO:0000256" key="3">
    <source>
        <dbReference type="RuleBase" id="RU361260"/>
    </source>
</evidence>
<dbReference type="GO" id="GO:0004721">
    <property type="term" value="F:phosphoprotein phosphatase activity"/>
    <property type="evidence" value="ECO:0007669"/>
    <property type="project" value="UniProtKB-KW"/>
</dbReference>
<dbReference type="InterPro" id="IPR015425">
    <property type="entry name" value="FH2_Formin"/>
</dbReference>
<feature type="compositionally biased region" description="Pro residues" evidence="4">
    <location>
        <begin position="842"/>
        <end position="873"/>
    </location>
</feature>
<dbReference type="SUPFAM" id="SSF49562">
    <property type="entry name" value="C2 domain (Calcium/lipid-binding domain, CaLB)"/>
    <property type="match status" value="1"/>
</dbReference>
<dbReference type="SMART" id="SM00498">
    <property type="entry name" value="FH2"/>
    <property type="match status" value="1"/>
</dbReference>
<dbReference type="Pfam" id="PF02181">
    <property type="entry name" value="FH2"/>
    <property type="match status" value="1"/>
</dbReference>
<dbReference type="Pfam" id="PF10409">
    <property type="entry name" value="PTEN_C2"/>
    <property type="match status" value="1"/>
</dbReference>
<gene>
    <name evidence="7" type="ORF">U9M48_039460</name>
</gene>
<dbReference type="Gene3D" id="2.60.40.1110">
    <property type="match status" value="1"/>
</dbReference>
<feature type="compositionally biased region" description="Pro residues" evidence="4">
    <location>
        <begin position="750"/>
        <end position="763"/>
    </location>
</feature>
<dbReference type="EMBL" id="CP144753">
    <property type="protein sequence ID" value="WVZ93485.1"/>
    <property type="molecule type" value="Genomic_DNA"/>
</dbReference>
<dbReference type="InterPro" id="IPR029021">
    <property type="entry name" value="Prot-tyrosine_phosphatase-like"/>
</dbReference>
<keyword evidence="2" id="KW-0904">Protein phosphatase</keyword>
<feature type="compositionally biased region" description="Low complexity" evidence="4">
    <location>
        <begin position="719"/>
        <end position="732"/>
    </location>
</feature>
<dbReference type="SUPFAM" id="SSF52799">
    <property type="entry name" value="(Phosphotyrosine protein) phosphatases II"/>
    <property type="match status" value="1"/>
</dbReference>
<feature type="region of interest" description="Disordered" evidence="4">
    <location>
        <begin position="639"/>
        <end position="673"/>
    </location>
</feature>
<sequence length="1188" mass="130117">MALFRKFFYRKPPDGLLEITERVYVFDSCFTTDLFDDDKYRDYIGDIIAHLRSHFADASFMVFNFRDGEKQSLLANILSSYDMVVMDYPRQYEGCPLLTIEMIHHYLRSGESWLSLGQQNVLIMHCEHGGWAVLAFMLAGLLLYRKQFIGEQRTLEMIYRQAPRELVQLLSPLNPMPSQIRYLHYISRRNVSSEWPPQDRALTLDCVILRNIPGFNKEGGCRPIFRIYGQDPLLATSNTPKVLFATPKRSKYVRLYKKADCELIKIDIHCHIQGDVVLECISLDVDQEREEMMFRVMFNTAFIRSNILMLNRDEIDILWDAKDRFPKEFRAELDPMEVAGIGEKEGLPVEAFAKVQEMFSNVDWLDPTGDAAVQLFQRLTSSENMQLRQGFLSPSKKEAESLVLGTISPTNKHSGNARQEASNFEHFRVYENKQERVGGQKLTPLEPATNSEVNTGTSVVHEKLGSLVHKVDSNTEQSTSLEQPTNILKNIEPVLKDQNAKIAEQHDSGQHTSPTTIMSHRFPISSSCSALSGNSSPRSLSACPRFHSAPSALGIMALLEDHAGSGSSEKCGSTITSSTVSNHSTGMVKMTLKLPSRQHPSTGLTSAILLYSIISHDTTILSLMLGPCNVTGTPVVTKCMPPPPSPPALLVSDATTMSESRDSAQPVLKHSDLRALPERQYTFQSLGTSVLPTDRKKSSSVVIESLTAYPAPPPPPFPMLSTSSSSTYHLPPHSVPDTPSFSFPSASAAPQPPPPPPLLPSRPPASSSSLKLSGPPPSPPPPPARCSPSRSELPPPTLLASTSSTVRPVASLPLLSSNSSLVRPAAPPPPPAPISSLIRSSAPPPPPPPVTTSGPPPPPPPPGTTPSSPPPPMGKLMTSPPVPPPPNAPSISSKGASGNIVPPPAPPGGNAKLFGSQGRGPAPPSGPISKSFQSGQAVSRRSNLKPLHWVKVTRAMHGSLWAESQKPDETLKAPVFDMSELENLFSAVLPSSDSRRSDKSGSRASGPKSEKIHLIDLRRANNCGIMLTKVKMPLPDLMNAILALDDTVLDADQVDNLIKFTPTKDEVELLKGYKGDKQVLGECEQFFMELMKVPRVESKLRVFSFKIQFRSQVSDLKRNLNIVNSSAEEIRGSVKLKRIMQTILSLGNALNQGTARGSAVGFRLDSLLKLSDTRARNNKMTLMHYLSK</sequence>
<dbReference type="PROSITE" id="PS51444">
    <property type="entry name" value="FH2"/>
    <property type="match status" value="1"/>
</dbReference>
<keyword evidence="2" id="KW-0378">Hydrolase</keyword>
<feature type="compositionally biased region" description="Low complexity" evidence="4">
    <location>
        <begin position="739"/>
        <end position="749"/>
    </location>
</feature>
<accession>A0AAQ3UNL0</accession>
<evidence type="ECO:0000256" key="2">
    <source>
        <dbReference type="ARBA" id="ARBA00022912"/>
    </source>
</evidence>
<evidence type="ECO:0000259" key="6">
    <source>
        <dbReference type="PROSITE" id="PS51444"/>
    </source>
</evidence>
<feature type="non-terminal residue" evidence="7">
    <location>
        <position position="1188"/>
    </location>
</feature>
<evidence type="ECO:0000313" key="7">
    <source>
        <dbReference type="EMBL" id="WVZ93485.1"/>
    </source>
</evidence>
<feature type="compositionally biased region" description="Low complexity" evidence="4">
    <location>
        <begin position="764"/>
        <end position="773"/>
    </location>
</feature>
<evidence type="ECO:0000256" key="4">
    <source>
        <dbReference type="SAM" id="MobiDB-lite"/>
    </source>
</evidence>
<dbReference type="PANTHER" id="PTHR45733:SF8">
    <property type="entry name" value="FORMIN-J"/>
    <property type="match status" value="1"/>
</dbReference>
<protein>
    <recommendedName>
        <fullName evidence="3">Formin-like protein</fullName>
    </recommendedName>
</protein>
<dbReference type="PROSITE" id="PS51182">
    <property type="entry name" value="C2_TENSIN"/>
    <property type="match status" value="1"/>
</dbReference>
<dbReference type="InterPro" id="IPR051144">
    <property type="entry name" value="Formin_homology_domain"/>
</dbReference>
<dbReference type="Proteomes" id="UP001341281">
    <property type="component" value="Chromosome 09"/>
</dbReference>
<dbReference type="Gene3D" id="1.20.58.2220">
    <property type="entry name" value="Formin, FH2 domain"/>
    <property type="match status" value="1"/>
</dbReference>
<feature type="compositionally biased region" description="Polar residues" evidence="4">
    <location>
        <begin position="928"/>
        <end position="940"/>
    </location>
</feature>
<evidence type="ECO:0000259" key="5">
    <source>
        <dbReference type="PROSITE" id="PS51182"/>
    </source>
</evidence>
<dbReference type="SMART" id="SM01326">
    <property type="entry name" value="PTEN_C2"/>
    <property type="match status" value="1"/>
</dbReference>
<evidence type="ECO:0000256" key="1">
    <source>
        <dbReference type="ARBA" id="ARBA00006468"/>
    </source>
</evidence>
<keyword evidence="8" id="KW-1185">Reference proteome</keyword>
<dbReference type="Gene3D" id="3.90.190.10">
    <property type="entry name" value="Protein tyrosine phosphatase superfamily"/>
    <property type="match status" value="1"/>
</dbReference>
<dbReference type="AlphaFoldDB" id="A0AAQ3UNL0"/>
<feature type="region of interest" description="Disordered" evidence="4">
    <location>
        <begin position="707"/>
        <end position="804"/>
    </location>
</feature>
<organism evidence="7 8">
    <name type="scientific">Paspalum notatum var. saurae</name>
    <dbReference type="NCBI Taxonomy" id="547442"/>
    <lineage>
        <taxon>Eukaryota</taxon>
        <taxon>Viridiplantae</taxon>
        <taxon>Streptophyta</taxon>
        <taxon>Embryophyta</taxon>
        <taxon>Tracheophyta</taxon>
        <taxon>Spermatophyta</taxon>
        <taxon>Magnoliopsida</taxon>
        <taxon>Liliopsida</taxon>
        <taxon>Poales</taxon>
        <taxon>Poaceae</taxon>
        <taxon>PACMAD clade</taxon>
        <taxon>Panicoideae</taxon>
        <taxon>Andropogonodae</taxon>
        <taxon>Paspaleae</taxon>
        <taxon>Paspalinae</taxon>
        <taxon>Paspalum</taxon>
    </lineage>
</organism>
<name>A0AAQ3UNL0_PASNO</name>
<comment type="similarity">
    <text evidence="1">Belongs to the formin-like family. Class-II subfamily.</text>
</comment>
<dbReference type="InterPro" id="IPR042201">
    <property type="entry name" value="FH2_Formin_sf"/>
</dbReference>
<feature type="region of interest" description="Disordered" evidence="4">
    <location>
        <begin position="817"/>
        <end position="940"/>
    </location>
</feature>
<evidence type="ECO:0000313" key="8">
    <source>
        <dbReference type="Proteomes" id="UP001341281"/>
    </source>
</evidence>
<feature type="domain" description="C2 tensin-type" evidence="5">
    <location>
        <begin position="199"/>
        <end position="338"/>
    </location>
</feature>
<dbReference type="InterPro" id="IPR014020">
    <property type="entry name" value="Tensin_C2-dom"/>
</dbReference>